<dbReference type="EMBL" id="FNCV01000002">
    <property type="protein sequence ID" value="SDG73403.1"/>
    <property type="molecule type" value="Genomic_DNA"/>
</dbReference>
<dbReference type="Proteomes" id="UP000217076">
    <property type="component" value="Unassembled WGS sequence"/>
</dbReference>
<proteinExistence type="predicted"/>
<gene>
    <name evidence="2" type="ORF">SAMN05421742_102264</name>
</gene>
<dbReference type="STRING" id="83401.SAMN05421742_102264"/>
<sequence length="153" mass="16787">MSECEVTAPGQGYPAAVSMRKDLSMPVISQQATERSPEVEFDPSGGRLSLRGESYPEDAAGFFGPLLGALREHLDGTDPENRIEVDIELSYFNSSSAKALMNMFQLLEEAAAAGRSVHIAWRYHADDDTMAEFGEDFSEDFEHAAFTLCPSED</sequence>
<feature type="domain" description="SiaC family regulatory phosphoprotein" evidence="1">
    <location>
        <begin position="31"/>
        <end position="150"/>
    </location>
</feature>
<dbReference type="Pfam" id="PF09345">
    <property type="entry name" value="SiaC"/>
    <property type="match status" value="1"/>
</dbReference>
<dbReference type="InterPro" id="IPR018530">
    <property type="entry name" value="SiaC"/>
</dbReference>
<organism evidence="2 3">
    <name type="scientific">Roseospirillum parvum</name>
    <dbReference type="NCBI Taxonomy" id="83401"/>
    <lineage>
        <taxon>Bacteria</taxon>
        <taxon>Pseudomonadati</taxon>
        <taxon>Pseudomonadota</taxon>
        <taxon>Alphaproteobacteria</taxon>
        <taxon>Rhodospirillales</taxon>
        <taxon>Rhodospirillaceae</taxon>
        <taxon>Roseospirillum</taxon>
    </lineage>
</organism>
<evidence type="ECO:0000313" key="3">
    <source>
        <dbReference type="Proteomes" id="UP000217076"/>
    </source>
</evidence>
<reference evidence="3" key="1">
    <citation type="submission" date="2016-10" db="EMBL/GenBank/DDBJ databases">
        <authorList>
            <person name="Varghese N."/>
            <person name="Submissions S."/>
        </authorList>
    </citation>
    <scope>NUCLEOTIDE SEQUENCE [LARGE SCALE GENOMIC DNA]</scope>
    <source>
        <strain evidence="3">930I</strain>
    </source>
</reference>
<evidence type="ECO:0000313" key="2">
    <source>
        <dbReference type="EMBL" id="SDG73403.1"/>
    </source>
</evidence>
<dbReference type="AlphaFoldDB" id="A0A1G7WNC5"/>
<evidence type="ECO:0000259" key="1">
    <source>
        <dbReference type="Pfam" id="PF09345"/>
    </source>
</evidence>
<protein>
    <recommendedName>
        <fullName evidence="1">SiaC family regulatory phosphoprotein domain-containing protein</fullName>
    </recommendedName>
</protein>
<accession>A0A1G7WNC5</accession>
<keyword evidence="3" id="KW-1185">Reference proteome</keyword>
<name>A0A1G7WNC5_9PROT</name>